<protein>
    <recommendedName>
        <fullName evidence="2">Secretion system C-terminal sorting domain-containing protein</fullName>
    </recommendedName>
</protein>
<reference evidence="3 4" key="1">
    <citation type="submission" date="2018-04" db="EMBL/GenBank/DDBJ databases">
        <title>Adhaeribacter sp. HMF7616 genome sequencing and assembly.</title>
        <authorList>
            <person name="Kang H."/>
            <person name="Kang J."/>
            <person name="Cha I."/>
            <person name="Kim H."/>
            <person name="Joh K."/>
        </authorList>
    </citation>
    <scope>NUCLEOTIDE SEQUENCE [LARGE SCALE GENOMIC DNA]</scope>
    <source>
        <strain evidence="3 4">HMF7616</strain>
    </source>
</reference>
<dbReference type="AlphaFoldDB" id="A0A369QNB3"/>
<comment type="caution">
    <text evidence="3">The sequence shown here is derived from an EMBL/GenBank/DDBJ whole genome shotgun (WGS) entry which is preliminary data.</text>
</comment>
<proteinExistence type="predicted"/>
<dbReference type="InterPro" id="IPR013783">
    <property type="entry name" value="Ig-like_fold"/>
</dbReference>
<dbReference type="Pfam" id="PF13517">
    <property type="entry name" value="FG-GAP_3"/>
    <property type="match status" value="1"/>
</dbReference>
<dbReference type="Proteomes" id="UP000253919">
    <property type="component" value="Unassembled WGS sequence"/>
</dbReference>
<dbReference type="SUPFAM" id="SSF69318">
    <property type="entry name" value="Integrin alpha N-terminal domain"/>
    <property type="match status" value="1"/>
</dbReference>
<dbReference type="InterPro" id="IPR013517">
    <property type="entry name" value="FG-GAP"/>
</dbReference>
<evidence type="ECO:0000259" key="2">
    <source>
        <dbReference type="Pfam" id="PF18962"/>
    </source>
</evidence>
<keyword evidence="4" id="KW-1185">Reference proteome</keyword>
<dbReference type="InterPro" id="IPR026444">
    <property type="entry name" value="Secre_tail"/>
</dbReference>
<name>A0A369QNB3_9BACT</name>
<evidence type="ECO:0000313" key="3">
    <source>
        <dbReference type="EMBL" id="RDC66383.1"/>
    </source>
</evidence>
<keyword evidence="1" id="KW-0732">Signal</keyword>
<feature type="domain" description="Secretion system C-terminal sorting" evidence="2">
    <location>
        <begin position="497"/>
        <end position="570"/>
    </location>
</feature>
<dbReference type="EMBL" id="QASA01000001">
    <property type="protein sequence ID" value="RDC66383.1"/>
    <property type="molecule type" value="Genomic_DNA"/>
</dbReference>
<evidence type="ECO:0000313" key="4">
    <source>
        <dbReference type="Proteomes" id="UP000253919"/>
    </source>
</evidence>
<dbReference type="NCBIfam" id="TIGR04183">
    <property type="entry name" value="Por_Secre_tail"/>
    <property type="match status" value="1"/>
</dbReference>
<dbReference type="Gene3D" id="2.60.40.10">
    <property type="entry name" value="Immunoglobulins"/>
    <property type="match status" value="1"/>
</dbReference>
<accession>A0A369QNB3</accession>
<gene>
    <name evidence="3" type="ORF">AHMF7616_05014</name>
</gene>
<dbReference type="Pfam" id="PF18962">
    <property type="entry name" value="Por_Secre_tail"/>
    <property type="match status" value="1"/>
</dbReference>
<evidence type="ECO:0000256" key="1">
    <source>
        <dbReference type="ARBA" id="ARBA00022729"/>
    </source>
</evidence>
<sequence>MIPSSDGHPIRLVDYNNDGWTDVFILRKYTSSYIGNGELYKNQGVDANGLPVFILVKGDFPSVNINDCEWADVDHDGDQDFYLGTTPFGIYLNEGNDSFSEYIPPFVYYDQNQGRLFDFDNDGDLDIYLRGPYASTEGRAIVLINQIIVGPSSLPNQAPQPPTNLLAVQDEKGMHLSWKAATDDLTPSAGLTYDVVLYRNGKAITKAFLDPFTGNRQKLAPGRALSKLTLKNLPVGAYTWKVQTVDAAYRGSAFSMVGDFFFKPEAPLINDTLIYRCGREITLKAIGEKIEWFKDQKLTIKLASGTFQPRVTQVVYVTQTKNNVQSVANKVTITILERPEKPVLDANNRYTYCNPYTGMTLILQAAGENLKWYSDKELQQPINSGTWISVPAEEKKYFVTQTIQNCESLPVEINVGPTPFDARIFQKQDTLFTAEKYGLYYYWYLNRQALPYENKSFLKTKTPGTYKVFIYKDGCYFQSEEFVFTSSQSRVLKEVQVYPNPSSGDVFVKFPKQVSSVEIKVTDALGSQVYQTYQQKSTAALLQVPAKQWKKGFYFLHLMSGQEKVIVKVILK</sequence>
<dbReference type="InterPro" id="IPR028994">
    <property type="entry name" value="Integrin_alpha_N"/>
</dbReference>
<organism evidence="3 4">
    <name type="scientific">Adhaeribacter pallidiroseus</name>
    <dbReference type="NCBI Taxonomy" id="2072847"/>
    <lineage>
        <taxon>Bacteria</taxon>
        <taxon>Pseudomonadati</taxon>
        <taxon>Bacteroidota</taxon>
        <taxon>Cytophagia</taxon>
        <taxon>Cytophagales</taxon>
        <taxon>Hymenobacteraceae</taxon>
        <taxon>Adhaeribacter</taxon>
    </lineage>
</organism>